<proteinExistence type="predicted"/>
<evidence type="ECO:0000313" key="2">
    <source>
        <dbReference type="EMBL" id="WFG78126.1"/>
    </source>
</evidence>
<gene>
    <name evidence="2" type="ORF">VIPECOOM02_00242</name>
</gene>
<dbReference type="Proteomes" id="UP001217942">
    <property type="component" value="Segment"/>
</dbReference>
<accession>A0AAF0FJ16</accession>
<sequence length="119" mass="13265">MSDIHVTGITQVKIRCQLKTARGTAFINLSHDINSRESQLTGVITIYTGFCGREFTVGEIVGRKLKVRENALEFFNDFYGGSDKIFDEIAQAVNRGMATLVKMVNSSGYVPGPFQWEII</sequence>
<dbReference type="EMBL" id="OQ721910">
    <property type="protein sequence ID" value="WFG78126.1"/>
    <property type="molecule type" value="Genomic_DNA"/>
</dbReference>
<evidence type="ECO:0000259" key="1">
    <source>
        <dbReference type="Pfam" id="PF23905"/>
    </source>
</evidence>
<evidence type="ECO:0000313" key="3">
    <source>
        <dbReference type="Proteomes" id="UP001217942"/>
    </source>
</evidence>
<feature type="domain" description="DUF7247" evidence="1">
    <location>
        <begin position="1"/>
        <end position="114"/>
    </location>
</feature>
<reference evidence="2" key="1">
    <citation type="submission" date="2023-03" db="EMBL/GenBank/DDBJ databases">
        <title>Isolation and genome sequencing of lytic bacteriophages from hospital wastewater.</title>
        <authorList>
            <person name="Nada M.A.L."/>
            <person name="Ancla J.B."/>
            <person name="Yadao N.M.R."/>
            <person name="De Paz V.P. Jr"/>
            <person name="Manalaysay J.G."/>
            <person name="Samante F.L.D."/>
            <person name="Bigol U.G."/>
        </authorList>
    </citation>
    <scope>NUCLEOTIDE SEQUENCE</scope>
</reference>
<protein>
    <recommendedName>
        <fullName evidence="1">DUF7247 domain-containing protein</fullName>
    </recommendedName>
</protein>
<name>A0AAF0FJ16_9CAUD</name>
<organism evidence="2 3">
    <name type="scientific">Escherichia phage vB_VIPECOOM02</name>
    <dbReference type="NCBI Taxonomy" id="3034279"/>
    <lineage>
        <taxon>Viruses</taxon>
        <taxon>Duplodnaviria</taxon>
        <taxon>Heunggongvirae</taxon>
        <taxon>Uroviricota</taxon>
        <taxon>Caudoviricetes</taxon>
        <taxon>Pantevenvirales</taxon>
        <taxon>Straboviridae</taxon>
        <taxon>Tevenvirinae</taxon>
        <taxon>Tequatrovirus</taxon>
        <taxon>Tequatrovirus vipecoom</taxon>
    </lineage>
</organism>
<dbReference type="Pfam" id="PF23905">
    <property type="entry name" value="DUF7247"/>
    <property type="match status" value="1"/>
</dbReference>
<dbReference type="InterPro" id="IPR055671">
    <property type="entry name" value="DUF7247"/>
</dbReference>